<keyword evidence="3" id="KW-1185">Reference proteome</keyword>
<evidence type="ECO:0000313" key="3">
    <source>
        <dbReference type="Proteomes" id="UP000006928"/>
    </source>
</evidence>
<dbReference type="Proteomes" id="UP000006928">
    <property type="component" value="Segment"/>
</dbReference>
<protein>
    <submittedName>
        <fullName evidence="2">Uncharacterized protein</fullName>
    </submittedName>
</protein>
<name>G1DJ56_9CAUD</name>
<dbReference type="EMBL" id="JN006064">
    <property type="protein sequence ID" value="AEJ92853.1"/>
    <property type="molecule type" value="Genomic_DNA"/>
</dbReference>
<dbReference type="RefSeq" id="YP_009198942.1">
    <property type="nucleotide sequence ID" value="NC_028803.1"/>
</dbReference>
<accession>G1DJ56</accession>
<proteinExistence type="predicted"/>
<feature type="region of interest" description="Disordered" evidence="1">
    <location>
        <begin position="1"/>
        <end position="30"/>
    </location>
</feature>
<evidence type="ECO:0000256" key="1">
    <source>
        <dbReference type="SAM" id="MobiDB-lite"/>
    </source>
</evidence>
<sequence>MCSPTIEGKLSTMKFNNHTAQGTPNGRGDR</sequence>
<evidence type="ECO:0000313" key="2">
    <source>
        <dbReference type="EMBL" id="AEJ92853.1"/>
    </source>
</evidence>
<dbReference type="KEGG" id="vg:26626211"/>
<organism evidence="2 3">
    <name type="scientific">Mycobacterium phage OSmaximus</name>
    <dbReference type="NCBI Taxonomy" id="1035482"/>
    <lineage>
        <taxon>Viruses</taxon>
        <taxon>Duplodnaviria</taxon>
        <taxon>Heunggongvirae</taxon>
        <taxon>Uroviricota</taxon>
        <taxon>Caudoviricetes</taxon>
        <taxon>Bclasvirinae</taxon>
        <taxon>Pegunavirus</taxon>
        <taxon>Pegunavirus Pg1</taxon>
    </lineage>
</organism>
<dbReference type="GeneID" id="26626211"/>
<feature type="compositionally biased region" description="Polar residues" evidence="1">
    <location>
        <begin position="13"/>
        <end position="24"/>
    </location>
</feature>
<gene>
    <name evidence="2" type="primary">84</name>
    <name evidence="2" type="ORF">SEA_OSMAXIMUS_84</name>
</gene>
<reference evidence="2 3" key="1">
    <citation type="journal article" date="2012" name="J. Virol.">
        <title>Complete Genome Sequences of 138 Mycobacteriophages.</title>
        <authorList>
            <consortium name="the Science Education Alliance Phage Hunters Advancing Genomics and Evolutionary Science Program"/>
            <consortium name="the KwaZulu-Natal Research Institute for Tuberculosis and HIV Mycobacterial Genetics Course Students"/>
            <consortium name="the Phage Hunters Integrating Research and Education Program"/>
            <person name="Hatfull G.F."/>
        </authorList>
    </citation>
    <scope>NUCLEOTIDE SEQUENCE [LARGE SCALE GENOMIC DNA]</scope>
    <source>
        <strain evidence="2">OSmaximus</strain>
    </source>
</reference>